<sequence length="155" mass="17424">MRYEEVGDDLRPLIYDFFFWFSRFESALKEANWLVAHDIGAPARPGWKDFVAAHEGQYQPSQAGADLIAANPLKQIVGDAGLDFTVVTFKAGDSQLLRVTILLRTVRNNLFHGGKKGGAGWDDPERIRQLLPLCITILEELAEFGDFQTDYTGNY</sequence>
<keyword evidence="2" id="KW-1185">Reference proteome</keyword>
<dbReference type="RefSeq" id="WP_188081608.1">
    <property type="nucleotide sequence ID" value="NZ_JACIEU010000005.1"/>
</dbReference>
<proteinExistence type="predicted"/>
<evidence type="ECO:0000313" key="1">
    <source>
        <dbReference type="EMBL" id="MBB4147814.1"/>
    </source>
</evidence>
<dbReference type="EMBL" id="JACIEU010000005">
    <property type="protein sequence ID" value="MBB4147814.1"/>
    <property type="molecule type" value="Genomic_DNA"/>
</dbReference>
<gene>
    <name evidence="1" type="ORF">GGQ90_001589</name>
</gene>
<evidence type="ECO:0008006" key="3">
    <source>
        <dbReference type="Google" id="ProtNLM"/>
    </source>
</evidence>
<reference evidence="1 2" key="1">
    <citation type="submission" date="2020-08" db="EMBL/GenBank/DDBJ databases">
        <title>Genomic Encyclopedia of Type Strains, Phase IV (KMG-IV): sequencing the most valuable type-strain genomes for metagenomic binning, comparative biology and taxonomic classification.</title>
        <authorList>
            <person name="Goeker M."/>
        </authorList>
    </citation>
    <scope>NUCLEOTIDE SEQUENCE [LARGE SCALE GENOMIC DNA]</scope>
    <source>
        <strain evidence="1 2">DSM 19371</strain>
    </source>
</reference>
<name>A0A7W6LNY9_9SPHN</name>
<comment type="caution">
    <text evidence="1">The sequence shown here is derived from an EMBL/GenBank/DDBJ whole genome shotgun (WGS) entry which is preliminary data.</text>
</comment>
<dbReference type="Proteomes" id="UP000590524">
    <property type="component" value="Unassembled WGS sequence"/>
</dbReference>
<accession>A0A7W6LNY9</accession>
<protein>
    <recommendedName>
        <fullName evidence="3">RiboL-PSP-HEPN domain-containing protein</fullName>
    </recommendedName>
</protein>
<evidence type="ECO:0000313" key="2">
    <source>
        <dbReference type="Proteomes" id="UP000590524"/>
    </source>
</evidence>
<dbReference type="AlphaFoldDB" id="A0A7W6LNY9"/>
<organism evidence="1 2">
    <name type="scientific">Sphingobium scionense</name>
    <dbReference type="NCBI Taxonomy" id="1404341"/>
    <lineage>
        <taxon>Bacteria</taxon>
        <taxon>Pseudomonadati</taxon>
        <taxon>Pseudomonadota</taxon>
        <taxon>Alphaproteobacteria</taxon>
        <taxon>Sphingomonadales</taxon>
        <taxon>Sphingomonadaceae</taxon>
        <taxon>Sphingobium</taxon>
    </lineage>
</organism>